<feature type="chain" id="PRO_5047430021" evidence="2">
    <location>
        <begin position="26"/>
        <end position="182"/>
    </location>
</feature>
<evidence type="ECO:0000313" key="3">
    <source>
        <dbReference type="EMBL" id="UXH78968.1"/>
    </source>
</evidence>
<accession>A0ABY6B1C6</accession>
<protein>
    <submittedName>
        <fullName evidence="3">Uncharacterized protein</fullName>
    </submittedName>
</protein>
<name>A0ABY6B1C6_9BURK</name>
<reference evidence="3" key="1">
    <citation type="submission" date="2022-10" db="EMBL/GenBank/DDBJ databases">
        <title>Characterization and whole genome sequencing of a new Roseateles species, isolated from fresh water.</title>
        <authorList>
            <person name="Guliayeva D.Y."/>
            <person name="Akhremchuk A.E."/>
            <person name="Sikolenko M.A."/>
            <person name="Valentovich L.N."/>
            <person name="Sidarenka A.V."/>
        </authorList>
    </citation>
    <scope>NUCLEOTIDE SEQUENCE</scope>
    <source>
        <strain evidence="3">BIM B-1768</strain>
    </source>
</reference>
<evidence type="ECO:0000313" key="4">
    <source>
        <dbReference type="Proteomes" id="UP001064933"/>
    </source>
</evidence>
<dbReference type="EMBL" id="CP104562">
    <property type="protein sequence ID" value="UXH78968.1"/>
    <property type="molecule type" value="Genomic_DNA"/>
</dbReference>
<proteinExistence type="predicted"/>
<dbReference type="Proteomes" id="UP001064933">
    <property type="component" value="Chromosome"/>
</dbReference>
<keyword evidence="2" id="KW-0732">Signal</keyword>
<gene>
    <name evidence="3" type="ORF">N4261_03250</name>
</gene>
<feature type="signal peptide" evidence="2">
    <location>
        <begin position="1"/>
        <end position="25"/>
    </location>
</feature>
<feature type="region of interest" description="Disordered" evidence="1">
    <location>
        <begin position="55"/>
        <end position="74"/>
    </location>
</feature>
<dbReference type="RefSeq" id="WP_261758788.1">
    <property type="nucleotide sequence ID" value="NZ_CP104562.2"/>
</dbReference>
<dbReference type="PROSITE" id="PS51257">
    <property type="entry name" value="PROKAR_LIPOPROTEIN"/>
    <property type="match status" value="1"/>
</dbReference>
<keyword evidence="4" id="KW-1185">Reference proteome</keyword>
<evidence type="ECO:0000256" key="2">
    <source>
        <dbReference type="SAM" id="SignalP"/>
    </source>
</evidence>
<organism evidence="3 4">
    <name type="scientific">Roseateles amylovorans</name>
    <dbReference type="NCBI Taxonomy" id="2978473"/>
    <lineage>
        <taxon>Bacteria</taxon>
        <taxon>Pseudomonadati</taxon>
        <taxon>Pseudomonadota</taxon>
        <taxon>Betaproteobacteria</taxon>
        <taxon>Burkholderiales</taxon>
        <taxon>Sphaerotilaceae</taxon>
        <taxon>Roseateles</taxon>
    </lineage>
</organism>
<sequence>MTLRPLSRRLLSLSVLPLLALGACAQTPPPPPPPPAPASGFSAGIEVTEEVGPAQLGMPVYPGAQPQRDSAEDKSAVNLSMWGGRFGVQLAAAKYQSRDDVDRVARFYREALNRYGDLLDCGDPRAPQDKPKAGGPLTCDGDKPEAGGQLFKVGVPKNFRVVSIRRLDARTTQISLARVALR</sequence>
<evidence type="ECO:0000256" key="1">
    <source>
        <dbReference type="SAM" id="MobiDB-lite"/>
    </source>
</evidence>